<organism evidence="1 2">
    <name type="scientific">Punica granatum</name>
    <name type="common">Pomegranate</name>
    <dbReference type="NCBI Taxonomy" id="22663"/>
    <lineage>
        <taxon>Eukaryota</taxon>
        <taxon>Viridiplantae</taxon>
        <taxon>Streptophyta</taxon>
        <taxon>Embryophyta</taxon>
        <taxon>Tracheophyta</taxon>
        <taxon>Spermatophyta</taxon>
        <taxon>Magnoliopsida</taxon>
        <taxon>eudicotyledons</taxon>
        <taxon>Gunneridae</taxon>
        <taxon>Pentapetalae</taxon>
        <taxon>rosids</taxon>
        <taxon>malvids</taxon>
        <taxon>Myrtales</taxon>
        <taxon>Lythraceae</taxon>
        <taxon>Punica</taxon>
    </lineage>
</organism>
<reference evidence="2" key="1">
    <citation type="journal article" date="2017" name="Plant J.">
        <title>The pomegranate (Punica granatum L.) genome and the genomics of punicalagin biosynthesis.</title>
        <authorList>
            <person name="Qin G."/>
            <person name="Xu C."/>
            <person name="Ming R."/>
            <person name="Tang H."/>
            <person name="Guyot R."/>
            <person name="Kramer E.M."/>
            <person name="Hu Y."/>
            <person name="Yi X."/>
            <person name="Qi Y."/>
            <person name="Xu X."/>
            <person name="Gao Z."/>
            <person name="Pan H."/>
            <person name="Jian J."/>
            <person name="Tian Y."/>
            <person name="Yue Z."/>
            <person name="Xu Y."/>
        </authorList>
    </citation>
    <scope>NUCLEOTIDE SEQUENCE [LARGE SCALE GENOMIC DNA]</scope>
    <source>
        <strain evidence="2">cv. Dabenzi</strain>
    </source>
</reference>
<name>A0A218WDT8_PUNGR</name>
<evidence type="ECO:0000313" key="2">
    <source>
        <dbReference type="Proteomes" id="UP000197138"/>
    </source>
</evidence>
<accession>A0A218WDT8</accession>
<evidence type="ECO:0000313" key="1">
    <source>
        <dbReference type="EMBL" id="OWM70361.1"/>
    </source>
</evidence>
<protein>
    <submittedName>
        <fullName evidence="1">Uncharacterized protein</fullName>
    </submittedName>
</protein>
<proteinExistence type="predicted"/>
<dbReference type="EMBL" id="MTKT01004624">
    <property type="protein sequence ID" value="OWM70361.1"/>
    <property type="molecule type" value="Genomic_DNA"/>
</dbReference>
<sequence>MPNLWEVREDKIGTLRVLRAKIAGPSRGILEMGCGARVLAGASFKVKLRKAASAS</sequence>
<gene>
    <name evidence="1" type="ORF">CDL15_Pgr027317</name>
</gene>
<dbReference type="Proteomes" id="UP000197138">
    <property type="component" value="Unassembled WGS sequence"/>
</dbReference>
<dbReference type="AlphaFoldDB" id="A0A218WDT8"/>
<comment type="caution">
    <text evidence="1">The sequence shown here is derived from an EMBL/GenBank/DDBJ whole genome shotgun (WGS) entry which is preliminary data.</text>
</comment>